<keyword evidence="3" id="KW-1185">Reference proteome</keyword>
<organism evidence="2 3">
    <name type="scientific">Sphingomonas alba</name>
    <dbReference type="NCBI Taxonomy" id="2908208"/>
    <lineage>
        <taxon>Bacteria</taxon>
        <taxon>Pseudomonadati</taxon>
        <taxon>Pseudomonadota</taxon>
        <taxon>Alphaproteobacteria</taxon>
        <taxon>Sphingomonadales</taxon>
        <taxon>Sphingomonadaceae</taxon>
        <taxon>Sphingomonas</taxon>
    </lineage>
</organism>
<gene>
    <name evidence="2" type="ORF">LZ536_05875</name>
</gene>
<proteinExistence type="predicted"/>
<evidence type="ECO:0000256" key="1">
    <source>
        <dbReference type="SAM" id="Phobius"/>
    </source>
</evidence>
<dbReference type="EMBL" id="JAMGBD010000001">
    <property type="protein sequence ID" value="MCL6683433.1"/>
    <property type="molecule type" value="Genomic_DNA"/>
</dbReference>
<keyword evidence="1" id="KW-1133">Transmembrane helix</keyword>
<accession>A0ABT0RLC6</accession>
<reference evidence="2" key="1">
    <citation type="submission" date="2022-05" db="EMBL/GenBank/DDBJ databases">
        <authorList>
            <person name="Jo J.-H."/>
            <person name="Im W.-T."/>
        </authorList>
    </citation>
    <scope>NUCLEOTIDE SEQUENCE</scope>
    <source>
        <strain evidence="2">SE158</strain>
    </source>
</reference>
<keyword evidence="1" id="KW-0812">Transmembrane</keyword>
<feature type="transmembrane region" description="Helical" evidence="1">
    <location>
        <begin position="95"/>
        <end position="113"/>
    </location>
</feature>
<protein>
    <submittedName>
        <fullName evidence="2">DUF6249 domain-containing protein</fullName>
    </submittedName>
</protein>
<dbReference type="Proteomes" id="UP001165363">
    <property type="component" value="Unassembled WGS sequence"/>
</dbReference>
<keyword evidence="1" id="KW-0472">Membrane</keyword>
<evidence type="ECO:0000313" key="3">
    <source>
        <dbReference type="Proteomes" id="UP001165363"/>
    </source>
</evidence>
<sequence length="119" mass="12738">MEADIAGFITIGAVVAFVAAQLLRTLRTHITQKTLREAVKKGTAIDPELLMDADRPAPAGTNDLRIGMVLIALSLAIAAFGLLEGGSSIRESMEIALFPLFVGLALLLRLRLVRDRVEG</sequence>
<name>A0ABT0RLC6_9SPHN</name>
<feature type="transmembrane region" description="Helical" evidence="1">
    <location>
        <begin position="6"/>
        <end position="26"/>
    </location>
</feature>
<feature type="transmembrane region" description="Helical" evidence="1">
    <location>
        <begin position="64"/>
        <end position="83"/>
    </location>
</feature>
<comment type="caution">
    <text evidence="2">The sequence shown here is derived from an EMBL/GenBank/DDBJ whole genome shotgun (WGS) entry which is preliminary data.</text>
</comment>
<evidence type="ECO:0000313" key="2">
    <source>
        <dbReference type="EMBL" id="MCL6683433.1"/>
    </source>
</evidence>
<dbReference type="RefSeq" id="WP_249847358.1">
    <property type="nucleotide sequence ID" value="NZ_JAMGBD010000001.1"/>
</dbReference>